<dbReference type="SMART" id="SM00382">
    <property type="entry name" value="AAA"/>
    <property type="match status" value="1"/>
</dbReference>
<organism evidence="6">
    <name type="scientific">bioreactor metagenome</name>
    <dbReference type="NCBI Taxonomy" id="1076179"/>
    <lineage>
        <taxon>unclassified sequences</taxon>
        <taxon>metagenomes</taxon>
        <taxon>ecological metagenomes</taxon>
    </lineage>
</organism>
<dbReference type="PROSITE" id="PS00211">
    <property type="entry name" value="ABC_TRANSPORTER_1"/>
    <property type="match status" value="1"/>
</dbReference>
<evidence type="ECO:0000256" key="1">
    <source>
        <dbReference type="ARBA" id="ARBA00005417"/>
    </source>
</evidence>
<dbReference type="Pfam" id="PF00005">
    <property type="entry name" value="ABC_tran"/>
    <property type="match status" value="1"/>
</dbReference>
<evidence type="ECO:0000256" key="3">
    <source>
        <dbReference type="ARBA" id="ARBA00022741"/>
    </source>
</evidence>
<dbReference type="InterPro" id="IPR017871">
    <property type="entry name" value="ABC_transporter-like_CS"/>
</dbReference>
<dbReference type="InterPro" id="IPR027417">
    <property type="entry name" value="P-loop_NTPase"/>
</dbReference>
<accession>A0A644WZ83</accession>
<gene>
    <name evidence="6" type="primary">btuD_132</name>
    <name evidence="6" type="ORF">SDC9_55455</name>
</gene>
<name>A0A644WZ83_9ZZZZ</name>
<evidence type="ECO:0000313" key="6">
    <source>
        <dbReference type="EMBL" id="MPM09139.1"/>
    </source>
</evidence>
<dbReference type="InterPro" id="IPR003439">
    <property type="entry name" value="ABC_transporter-like_ATP-bd"/>
</dbReference>
<evidence type="ECO:0000256" key="4">
    <source>
        <dbReference type="ARBA" id="ARBA00022840"/>
    </source>
</evidence>
<proteinExistence type="inferred from homology"/>
<dbReference type="SUPFAM" id="SSF52540">
    <property type="entry name" value="P-loop containing nucleoside triphosphate hydrolases"/>
    <property type="match status" value="1"/>
</dbReference>
<dbReference type="PANTHER" id="PTHR43335">
    <property type="entry name" value="ABC TRANSPORTER, ATP-BINDING PROTEIN"/>
    <property type="match status" value="1"/>
</dbReference>
<feature type="domain" description="ABC transporter" evidence="5">
    <location>
        <begin position="4"/>
        <end position="230"/>
    </location>
</feature>
<reference evidence="6" key="1">
    <citation type="submission" date="2019-08" db="EMBL/GenBank/DDBJ databases">
        <authorList>
            <person name="Kucharzyk K."/>
            <person name="Murdoch R.W."/>
            <person name="Higgins S."/>
            <person name="Loffler F."/>
        </authorList>
    </citation>
    <scope>NUCLEOTIDE SEQUENCE</scope>
</reference>
<evidence type="ECO:0000259" key="5">
    <source>
        <dbReference type="PROSITE" id="PS50893"/>
    </source>
</evidence>
<evidence type="ECO:0000256" key="2">
    <source>
        <dbReference type="ARBA" id="ARBA00022448"/>
    </source>
</evidence>
<comment type="similarity">
    <text evidence="1">Belongs to the ABC transporter superfamily.</text>
</comment>
<keyword evidence="2" id="KW-0813">Transport</keyword>
<protein>
    <submittedName>
        <fullName evidence="6">Vitamin B12 import ATP-binding protein BtuD</fullName>
    </submittedName>
</protein>
<sequence>MYAIETKDLSFNYKKKPLLESLDLQIPTGSIYGYLGKNGAGKSTTIKLLLGLLPALQNTIYHNGLELNSHKREILSMVGSLVESPAYYGNLTGYENLLYLKNIYGCNSQKIYDVLQKVNLIGDKDKMVKKYSSGMKQRLGIAMALLHDPNTLILDEPLNGLDPEGVYEIRELIIDLKKEGKTILLSSHILSEIQKTCTHVGILHDGRLCYQGTLVELMNNVSVEINIQSNDIFKIQQICMESKILINAIEQNNILITLNKGEQKDFMNKLNNEGVKIQKSDSVDKDLEEIYLNLTKR</sequence>
<dbReference type="InterPro" id="IPR003593">
    <property type="entry name" value="AAA+_ATPase"/>
</dbReference>
<comment type="caution">
    <text evidence="6">The sequence shown here is derived from an EMBL/GenBank/DDBJ whole genome shotgun (WGS) entry which is preliminary data.</text>
</comment>
<dbReference type="PANTHER" id="PTHR43335:SF4">
    <property type="entry name" value="ABC TRANSPORTER, ATP-BINDING PROTEIN"/>
    <property type="match status" value="1"/>
</dbReference>
<dbReference type="Gene3D" id="3.40.50.300">
    <property type="entry name" value="P-loop containing nucleotide triphosphate hydrolases"/>
    <property type="match status" value="1"/>
</dbReference>
<dbReference type="GO" id="GO:0005524">
    <property type="term" value="F:ATP binding"/>
    <property type="evidence" value="ECO:0007669"/>
    <property type="project" value="UniProtKB-KW"/>
</dbReference>
<dbReference type="GO" id="GO:0016887">
    <property type="term" value="F:ATP hydrolysis activity"/>
    <property type="evidence" value="ECO:0007669"/>
    <property type="project" value="InterPro"/>
</dbReference>
<keyword evidence="4 6" id="KW-0067">ATP-binding</keyword>
<keyword evidence="3" id="KW-0547">Nucleotide-binding</keyword>
<dbReference type="PROSITE" id="PS50893">
    <property type="entry name" value="ABC_TRANSPORTER_2"/>
    <property type="match status" value="1"/>
</dbReference>
<dbReference type="EMBL" id="VSSQ01001534">
    <property type="protein sequence ID" value="MPM09139.1"/>
    <property type="molecule type" value="Genomic_DNA"/>
</dbReference>
<dbReference type="AlphaFoldDB" id="A0A644WZ83"/>